<feature type="region of interest" description="Disordered" evidence="1">
    <location>
        <begin position="1"/>
        <end position="33"/>
    </location>
</feature>
<evidence type="ECO:0000256" key="1">
    <source>
        <dbReference type="SAM" id="MobiDB-lite"/>
    </source>
</evidence>
<organism evidence="2 3">
    <name type="scientific">Castanea mollissima</name>
    <name type="common">Chinese chestnut</name>
    <dbReference type="NCBI Taxonomy" id="60419"/>
    <lineage>
        <taxon>Eukaryota</taxon>
        <taxon>Viridiplantae</taxon>
        <taxon>Streptophyta</taxon>
        <taxon>Embryophyta</taxon>
        <taxon>Tracheophyta</taxon>
        <taxon>Spermatophyta</taxon>
        <taxon>Magnoliopsida</taxon>
        <taxon>eudicotyledons</taxon>
        <taxon>Gunneridae</taxon>
        <taxon>Pentapetalae</taxon>
        <taxon>rosids</taxon>
        <taxon>fabids</taxon>
        <taxon>Fagales</taxon>
        <taxon>Fagaceae</taxon>
        <taxon>Castanea</taxon>
    </lineage>
</organism>
<dbReference type="Proteomes" id="UP000737018">
    <property type="component" value="Unassembled WGS sequence"/>
</dbReference>
<proteinExistence type="predicted"/>
<keyword evidence="3" id="KW-1185">Reference proteome</keyword>
<dbReference type="PANTHER" id="PTHR32108">
    <property type="entry name" value="DNA-DIRECTED RNA POLYMERASE SUBUNIT ALPHA"/>
    <property type="match status" value="1"/>
</dbReference>
<evidence type="ECO:0000313" key="2">
    <source>
        <dbReference type="EMBL" id="KAF3954223.1"/>
    </source>
</evidence>
<gene>
    <name evidence="2" type="ORF">CMV_020409</name>
</gene>
<dbReference type="AlphaFoldDB" id="A0A8J4VAD4"/>
<protein>
    <submittedName>
        <fullName evidence="2">Uncharacterized protein</fullName>
    </submittedName>
</protein>
<sequence length="162" mass="18065">MIARGNPTKSARKKVASTEGGSTQAAMPSQARPIVRIKGPRKFAPLPFLQSQLLPDLISAGLITSVPPKAPPSPLPTWYDPNARCEYHMQGRGHWTYDCYDLKHKIQDLIDQDLWSPYVSPISRPERGFDPSQLITRPGARVRVRFEEDLPEVSKAKGFLGC</sequence>
<accession>A0A8J4VAD4</accession>
<dbReference type="OrthoDB" id="1302650at2759"/>
<dbReference type="EMBL" id="JRKL02003784">
    <property type="protein sequence ID" value="KAF3954223.1"/>
    <property type="molecule type" value="Genomic_DNA"/>
</dbReference>
<name>A0A8J4VAD4_9ROSI</name>
<reference evidence="2" key="1">
    <citation type="submission" date="2020-03" db="EMBL/GenBank/DDBJ databases">
        <title>Castanea mollissima Vanexum genome sequencing.</title>
        <authorList>
            <person name="Staton M."/>
        </authorList>
    </citation>
    <scope>NUCLEOTIDE SEQUENCE</scope>
    <source>
        <tissue evidence="2">Leaf</tissue>
    </source>
</reference>
<comment type="caution">
    <text evidence="2">The sequence shown here is derived from an EMBL/GenBank/DDBJ whole genome shotgun (WGS) entry which is preliminary data.</text>
</comment>
<evidence type="ECO:0000313" key="3">
    <source>
        <dbReference type="Proteomes" id="UP000737018"/>
    </source>
</evidence>